<dbReference type="OrthoDB" id="7908547at2"/>
<proteinExistence type="predicted"/>
<organism evidence="2 3">
    <name type="scientific">Lichenibacterium ramalinae</name>
    <dbReference type="NCBI Taxonomy" id="2316527"/>
    <lineage>
        <taxon>Bacteria</taxon>
        <taxon>Pseudomonadati</taxon>
        <taxon>Pseudomonadota</taxon>
        <taxon>Alphaproteobacteria</taxon>
        <taxon>Hyphomicrobiales</taxon>
        <taxon>Lichenihabitantaceae</taxon>
        <taxon>Lichenibacterium</taxon>
    </lineage>
</organism>
<gene>
    <name evidence="2" type="ORF">D3272_00990</name>
</gene>
<protein>
    <recommendedName>
        <fullName evidence="4">VanZ family protein</fullName>
    </recommendedName>
</protein>
<evidence type="ECO:0008006" key="4">
    <source>
        <dbReference type="Google" id="ProtNLM"/>
    </source>
</evidence>
<reference evidence="2 3" key="2">
    <citation type="submission" date="2019-02" db="EMBL/GenBank/DDBJ databases">
        <title>'Lichenibacterium ramalinii' gen. nov. sp. nov., 'Lichenibacterium minor' gen. nov. sp. nov.</title>
        <authorList>
            <person name="Pankratov T."/>
        </authorList>
    </citation>
    <scope>NUCLEOTIDE SEQUENCE [LARGE SCALE GENOMIC DNA]</scope>
    <source>
        <strain evidence="2 3">RmlP001</strain>
    </source>
</reference>
<dbReference type="AlphaFoldDB" id="A0A4V1RJ91"/>
<dbReference type="EMBL" id="QYBC01000001">
    <property type="protein sequence ID" value="RYB07740.1"/>
    <property type="molecule type" value="Genomic_DNA"/>
</dbReference>
<keyword evidence="1" id="KW-0472">Membrane</keyword>
<feature type="transmembrane region" description="Helical" evidence="1">
    <location>
        <begin position="49"/>
        <end position="67"/>
    </location>
</feature>
<evidence type="ECO:0000256" key="1">
    <source>
        <dbReference type="SAM" id="Phobius"/>
    </source>
</evidence>
<keyword evidence="1" id="KW-0812">Transmembrane</keyword>
<name>A0A4V1RJ91_9HYPH</name>
<comment type="caution">
    <text evidence="2">The sequence shown here is derived from an EMBL/GenBank/DDBJ whole genome shotgun (WGS) entry which is preliminary data.</text>
</comment>
<keyword evidence="3" id="KW-1185">Reference proteome</keyword>
<accession>A0A4V1RJ91</accession>
<sequence>MSLPLPAAAPPPPLRSAARVLFWLTLAYVAFVTLSPIADRPLTPFGPQVERFGAFLVVGALLMIGYPGHRLRWFWALVVVAAALEVGQNLVGGRHGRVIDFDVKACGAAAGAVMGFVVERLVRRAPA</sequence>
<feature type="transmembrane region" description="Helical" evidence="1">
    <location>
        <begin position="20"/>
        <end position="37"/>
    </location>
</feature>
<keyword evidence="1" id="KW-1133">Transmembrane helix</keyword>
<dbReference type="Proteomes" id="UP000289411">
    <property type="component" value="Unassembled WGS sequence"/>
</dbReference>
<evidence type="ECO:0000313" key="3">
    <source>
        <dbReference type="Proteomes" id="UP000289411"/>
    </source>
</evidence>
<reference evidence="2 3" key="1">
    <citation type="submission" date="2018-09" db="EMBL/GenBank/DDBJ databases">
        <authorList>
            <person name="Grouzdev D.S."/>
            <person name="Krutkina M.S."/>
        </authorList>
    </citation>
    <scope>NUCLEOTIDE SEQUENCE [LARGE SCALE GENOMIC DNA]</scope>
    <source>
        <strain evidence="2 3">RmlP001</strain>
    </source>
</reference>
<dbReference type="RefSeq" id="WP_129217210.1">
    <property type="nucleotide sequence ID" value="NZ_QYBC01000001.1"/>
</dbReference>
<evidence type="ECO:0000313" key="2">
    <source>
        <dbReference type="EMBL" id="RYB07740.1"/>
    </source>
</evidence>